<feature type="region of interest" description="Disordered" evidence="1">
    <location>
        <begin position="1"/>
        <end position="106"/>
    </location>
</feature>
<feature type="compositionally biased region" description="Acidic residues" evidence="1">
    <location>
        <begin position="1"/>
        <end position="11"/>
    </location>
</feature>
<dbReference type="eggNOG" id="ENOG502S7HB">
    <property type="taxonomic scope" value="Eukaryota"/>
</dbReference>
<dbReference type="PANTHER" id="PTHR34207:SF2">
    <property type="entry name" value="PROTEIN BIC1"/>
    <property type="match status" value="1"/>
</dbReference>
<dbReference type="InterPro" id="IPR040374">
    <property type="entry name" value="BIC"/>
</dbReference>
<dbReference type="STRING" id="77586.A0A0D9W4N0"/>
<name>A0A0D9W4N0_9ORYZ</name>
<dbReference type="EnsemblPlants" id="LPERR04G08580.1">
    <property type="protein sequence ID" value="LPERR04G08580.1"/>
    <property type="gene ID" value="LPERR04G08580"/>
</dbReference>
<dbReference type="Gramene" id="LPERR04G08580.1">
    <property type="protein sequence ID" value="LPERR04G08580.1"/>
    <property type="gene ID" value="LPERR04G08580"/>
</dbReference>
<protein>
    <submittedName>
        <fullName evidence="2">Uncharacterized protein</fullName>
    </submittedName>
</protein>
<dbReference type="GO" id="GO:0009785">
    <property type="term" value="P:blue light signaling pathway"/>
    <property type="evidence" value="ECO:0007669"/>
    <property type="project" value="InterPro"/>
</dbReference>
<dbReference type="HOGENOM" id="CLU_104803_0_0_1"/>
<keyword evidence="3" id="KW-1185">Reference proteome</keyword>
<proteinExistence type="predicted"/>
<dbReference type="CDD" id="cd22645">
    <property type="entry name" value="BIC1_CID"/>
    <property type="match status" value="1"/>
</dbReference>
<dbReference type="PANTHER" id="PTHR34207">
    <property type="entry name" value="PROTEIN BIC1"/>
    <property type="match status" value="1"/>
</dbReference>
<feature type="compositionally biased region" description="Low complexity" evidence="1">
    <location>
        <begin position="76"/>
        <end position="85"/>
    </location>
</feature>
<reference evidence="2" key="3">
    <citation type="submission" date="2015-04" db="UniProtKB">
        <authorList>
            <consortium name="EnsemblPlants"/>
        </authorList>
    </citation>
    <scope>IDENTIFICATION</scope>
</reference>
<organism evidence="2 3">
    <name type="scientific">Leersia perrieri</name>
    <dbReference type="NCBI Taxonomy" id="77586"/>
    <lineage>
        <taxon>Eukaryota</taxon>
        <taxon>Viridiplantae</taxon>
        <taxon>Streptophyta</taxon>
        <taxon>Embryophyta</taxon>
        <taxon>Tracheophyta</taxon>
        <taxon>Spermatophyta</taxon>
        <taxon>Magnoliopsida</taxon>
        <taxon>Liliopsida</taxon>
        <taxon>Poales</taxon>
        <taxon>Poaceae</taxon>
        <taxon>BOP clade</taxon>
        <taxon>Oryzoideae</taxon>
        <taxon>Oryzeae</taxon>
        <taxon>Oryzinae</taxon>
        <taxon>Leersia</taxon>
    </lineage>
</organism>
<reference evidence="3" key="2">
    <citation type="submission" date="2013-12" db="EMBL/GenBank/DDBJ databases">
        <authorList>
            <person name="Yu Y."/>
            <person name="Lee S."/>
            <person name="de Baynast K."/>
            <person name="Wissotski M."/>
            <person name="Liu L."/>
            <person name="Talag J."/>
            <person name="Goicoechea J."/>
            <person name="Angelova A."/>
            <person name="Jetty R."/>
            <person name="Kudrna D."/>
            <person name="Golser W."/>
            <person name="Rivera L."/>
            <person name="Zhang J."/>
            <person name="Wing R."/>
        </authorList>
    </citation>
    <scope>NUCLEOTIDE SEQUENCE</scope>
</reference>
<reference evidence="2 3" key="1">
    <citation type="submission" date="2012-08" db="EMBL/GenBank/DDBJ databases">
        <title>Oryza genome evolution.</title>
        <authorList>
            <person name="Wing R.A."/>
        </authorList>
    </citation>
    <scope>NUCLEOTIDE SEQUENCE</scope>
</reference>
<evidence type="ECO:0000313" key="2">
    <source>
        <dbReference type="EnsemblPlants" id="LPERR04G08580.1"/>
    </source>
</evidence>
<feature type="compositionally biased region" description="Basic and acidic residues" evidence="1">
    <location>
        <begin position="86"/>
        <end position="97"/>
    </location>
</feature>
<sequence length="198" mass="21928">MATSGDVDEMPEPGTDHPAEPCMAVGDSGDQLSPTTEEVISPPVAAETTTTSDHHEAARPEQSVERSTSESESEEQVPVPMPMVMAKEKQQEQEQQKEGAQVEEESARERLKRHRLEMAGRVWVPDMWGQEKLLKDWVDCAAFDRPLVPPDLLTARRALVAECCARRPDHRTATTPAASSPLREISVELMSSVRSMEI</sequence>
<dbReference type="AlphaFoldDB" id="A0A0D9W4N0"/>
<evidence type="ECO:0000313" key="3">
    <source>
        <dbReference type="Proteomes" id="UP000032180"/>
    </source>
</evidence>
<evidence type="ECO:0000256" key="1">
    <source>
        <dbReference type="SAM" id="MobiDB-lite"/>
    </source>
</evidence>
<feature type="compositionally biased region" description="Basic and acidic residues" evidence="1">
    <location>
        <begin position="52"/>
        <end position="69"/>
    </location>
</feature>
<accession>A0A0D9W4N0</accession>
<dbReference type="Proteomes" id="UP000032180">
    <property type="component" value="Chromosome 4"/>
</dbReference>